<name>A0A136M166_9BACT</name>
<dbReference type="EMBL" id="JYNZ01000001">
    <property type="protein sequence ID" value="KXK27639.1"/>
    <property type="molecule type" value="Genomic_DNA"/>
</dbReference>
<evidence type="ECO:0000313" key="2">
    <source>
        <dbReference type="Proteomes" id="UP000070457"/>
    </source>
</evidence>
<dbReference type="Proteomes" id="UP000070457">
    <property type="component" value="Unassembled WGS sequence"/>
</dbReference>
<reference evidence="1 2" key="1">
    <citation type="submission" date="2015-02" db="EMBL/GenBank/DDBJ databases">
        <title>Improved understanding of the partial-nitritation anammox process through 23 genomes representing the majority of the microbial community.</title>
        <authorList>
            <person name="Speth D.R."/>
            <person name="In T Zandt M."/>
            <person name="Guerrero Cruz S."/>
            <person name="Jetten M.S."/>
            <person name="Dutilh B.E."/>
        </authorList>
    </citation>
    <scope>NUCLEOTIDE SEQUENCE [LARGE SCALE GENOMIC DNA]</scope>
    <source>
        <strain evidence="1">OLB20</strain>
    </source>
</reference>
<accession>A0A136M166</accession>
<sequence length="265" mass="28956">MGYKTDTLTQPAFDTGTLQLKAAEGKEASYWTVAESPIDSYYNLFKNLIRVRTGQDFCNCMEAVLSHQYGRNGKRPLAVMNLFGTNAVFHMMNQRIINGLIRSATGVSLSDYRDSYSVNGIPLRDLDISHAGYSQVSVDLLSNEAWNLVSVAGQQDVVFCAPRGALTMESVRKSFAASNLPNLIGALIAPGGVAMTEVPAGIDFESWFGSIGGEYRGSSSRFAGIADYAGYRISLEYDRSRLNYPVMMLETGQYLHERGALPGIA</sequence>
<gene>
    <name evidence="1" type="ORF">TR69_WS6001000083</name>
</gene>
<dbReference type="AlphaFoldDB" id="A0A136M166"/>
<organism evidence="1 2">
    <name type="scientific">candidate division WS6 bacterium OLB20</name>
    <dbReference type="NCBI Taxonomy" id="1617426"/>
    <lineage>
        <taxon>Bacteria</taxon>
        <taxon>Candidatus Dojkabacteria</taxon>
    </lineage>
</organism>
<evidence type="ECO:0000313" key="1">
    <source>
        <dbReference type="EMBL" id="KXK27639.1"/>
    </source>
</evidence>
<proteinExistence type="predicted"/>
<protein>
    <submittedName>
        <fullName evidence="1">Uncharacterized protein</fullName>
    </submittedName>
</protein>
<comment type="caution">
    <text evidence="1">The sequence shown here is derived from an EMBL/GenBank/DDBJ whole genome shotgun (WGS) entry which is preliminary data.</text>
</comment>